<dbReference type="InterPro" id="IPR028082">
    <property type="entry name" value="Peripla_BP_I"/>
</dbReference>
<dbReference type="PANTHER" id="PTHR34296:SF2">
    <property type="entry name" value="ABC TRANSPORTER GUANOSINE-BINDING PROTEIN NUPN"/>
    <property type="match status" value="1"/>
</dbReference>
<feature type="chain" id="PRO_5038404223" evidence="7">
    <location>
        <begin position="25"/>
        <end position="352"/>
    </location>
</feature>
<dbReference type="OrthoDB" id="9784230at2"/>
<dbReference type="InterPro" id="IPR050957">
    <property type="entry name" value="BMP_lipoprotein"/>
</dbReference>
<evidence type="ECO:0000256" key="3">
    <source>
        <dbReference type="ARBA" id="ARBA00022475"/>
    </source>
</evidence>
<reference evidence="9 10" key="1">
    <citation type="submission" date="2016-09" db="EMBL/GenBank/DDBJ databases">
        <authorList>
            <person name="Capua I."/>
            <person name="De Benedictis P."/>
            <person name="Joannis T."/>
            <person name="Lombin L.H."/>
            <person name="Cattoli G."/>
        </authorList>
    </citation>
    <scope>NUCLEOTIDE SEQUENCE [LARGE SCALE GENOMIC DNA]</scope>
    <source>
        <strain evidence="9 10">LMG 25899</strain>
    </source>
</reference>
<dbReference type="EMBL" id="MIEK01000012">
    <property type="protein sequence ID" value="OEH83064.1"/>
    <property type="molecule type" value="Genomic_DNA"/>
</dbReference>
<proteinExistence type="inferred from homology"/>
<comment type="subcellular location">
    <subcellularLocation>
        <location evidence="1">Cell membrane</location>
        <topology evidence="1">Lipid-anchor</topology>
    </subcellularLocation>
</comment>
<dbReference type="Pfam" id="PF02608">
    <property type="entry name" value="Bmp"/>
    <property type="match status" value="1"/>
</dbReference>
<dbReference type="CDD" id="cd06354">
    <property type="entry name" value="PBP1_PrnA-like"/>
    <property type="match status" value="1"/>
</dbReference>
<dbReference type="GO" id="GO:0005886">
    <property type="term" value="C:plasma membrane"/>
    <property type="evidence" value="ECO:0007669"/>
    <property type="project" value="UniProtKB-SubCell"/>
</dbReference>
<accession>A0A1E5KZ39</accession>
<feature type="signal peptide" evidence="7">
    <location>
        <begin position="1"/>
        <end position="24"/>
    </location>
</feature>
<organism evidence="9 10">
    <name type="scientific">Enterococcus rivorum</name>
    <dbReference type="NCBI Taxonomy" id="762845"/>
    <lineage>
        <taxon>Bacteria</taxon>
        <taxon>Bacillati</taxon>
        <taxon>Bacillota</taxon>
        <taxon>Bacilli</taxon>
        <taxon>Lactobacillales</taxon>
        <taxon>Enterococcaceae</taxon>
        <taxon>Enterococcus</taxon>
    </lineage>
</organism>
<dbReference type="RefSeq" id="WP_069698019.1">
    <property type="nucleotide sequence ID" value="NZ_JAGGMA010000002.1"/>
</dbReference>
<dbReference type="Proteomes" id="UP000095256">
    <property type="component" value="Unassembled WGS sequence"/>
</dbReference>
<dbReference type="STRING" id="762845.BCR26_01990"/>
<comment type="caution">
    <text evidence="9">The sequence shown here is derived from an EMBL/GenBank/DDBJ whole genome shotgun (WGS) entry which is preliminary data.</text>
</comment>
<keyword evidence="10" id="KW-1185">Reference proteome</keyword>
<evidence type="ECO:0000313" key="10">
    <source>
        <dbReference type="Proteomes" id="UP000095256"/>
    </source>
</evidence>
<name>A0A1E5KZ39_9ENTE</name>
<dbReference type="AlphaFoldDB" id="A0A1E5KZ39"/>
<keyword evidence="3" id="KW-1003">Cell membrane</keyword>
<feature type="domain" description="ABC transporter substrate-binding protein PnrA-like" evidence="8">
    <location>
        <begin position="41"/>
        <end position="337"/>
    </location>
</feature>
<evidence type="ECO:0000313" key="9">
    <source>
        <dbReference type="EMBL" id="OEH83064.1"/>
    </source>
</evidence>
<dbReference type="PROSITE" id="PS51257">
    <property type="entry name" value="PROKAR_LIPOPROTEIN"/>
    <property type="match status" value="1"/>
</dbReference>
<keyword evidence="5" id="KW-0472">Membrane</keyword>
<evidence type="ECO:0000256" key="2">
    <source>
        <dbReference type="ARBA" id="ARBA00008610"/>
    </source>
</evidence>
<keyword evidence="6" id="KW-0449">Lipoprotein</keyword>
<dbReference type="Gene3D" id="3.40.50.2300">
    <property type="match status" value="2"/>
</dbReference>
<evidence type="ECO:0000256" key="4">
    <source>
        <dbReference type="ARBA" id="ARBA00022729"/>
    </source>
</evidence>
<dbReference type="SUPFAM" id="SSF53822">
    <property type="entry name" value="Periplasmic binding protein-like I"/>
    <property type="match status" value="1"/>
</dbReference>
<sequence>MKKKTFMKAIFIGACATLVLTACGGGKGKEKESSSTGTNTVAIVTDIGGVDDKSFNQSAWEGLQEWGKKHDLKKGPKGYNYLQSKSDSEYVTNLNIAAGNGFKTVFGIGHKVRNAVEDVASQKKNVNFVIVDAVIDDLDNVASVVFKDNEAAFLAGIAAAETTKAEHVGFIGGQNGEVIDRFEAGFRQGVATVNPDIKVDVQYVGSFGDPAKAKSQAAAMYNDGVDIIYQAAGNSGNGVFSEAKDIKKRDKSKEIWVIGVDRDQSAEGEIDGENVTLTSTIKGVGKAVIDISDKALENKFPGGEKLVFGLKEAGVDLSEGQLGEKTKESIKKYKQEIADGKLKVVEKPSELK</sequence>
<evidence type="ECO:0000256" key="7">
    <source>
        <dbReference type="SAM" id="SignalP"/>
    </source>
</evidence>
<dbReference type="InterPro" id="IPR003760">
    <property type="entry name" value="PnrA-like"/>
</dbReference>
<dbReference type="PANTHER" id="PTHR34296">
    <property type="entry name" value="TRANSCRIPTIONAL ACTIVATOR PROTEIN MED"/>
    <property type="match status" value="1"/>
</dbReference>
<comment type="similarity">
    <text evidence="2">Belongs to the BMP lipoprotein family.</text>
</comment>
<evidence type="ECO:0000256" key="6">
    <source>
        <dbReference type="ARBA" id="ARBA00023288"/>
    </source>
</evidence>
<keyword evidence="4 7" id="KW-0732">Signal</keyword>
<gene>
    <name evidence="9" type="ORF">BCR26_01990</name>
</gene>
<evidence type="ECO:0000256" key="5">
    <source>
        <dbReference type="ARBA" id="ARBA00023136"/>
    </source>
</evidence>
<evidence type="ECO:0000256" key="1">
    <source>
        <dbReference type="ARBA" id="ARBA00004193"/>
    </source>
</evidence>
<evidence type="ECO:0000259" key="8">
    <source>
        <dbReference type="Pfam" id="PF02608"/>
    </source>
</evidence>
<protein>
    <submittedName>
        <fullName evidence="9">BMP family ABC transporter substrate-binding protein</fullName>
    </submittedName>
</protein>